<feature type="region of interest" description="Disordered" evidence="1">
    <location>
        <begin position="397"/>
        <end position="417"/>
    </location>
</feature>
<evidence type="ECO:0000313" key="2">
    <source>
        <dbReference type="EMBL" id="KAB1277236.1"/>
    </source>
</evidence>
<keyword evidence="3" id="KW-1185">Reference proteome</keyword>
<comment type="caution">
    <text evidence="2">The sequence shown here is derived from an EMBL/GenBank/DDBJ whole genome shotgun (WGS) entry which is preliminary data.</text>
</comment>
<proteinExistence type="predicted"/>
<gene>
    <name evidence="2" type="ORF">Cadr_000006393</name>
</gene>
<organism evidence="2 3">
    <name type="scientific">Camelus dromedarius</name>
    <name type="common">Dromedary</name>
    <name type="synonym">Arabian camel</name>
    <dbReference type="NCBI Taxonomy" id="9838"/>
    <lineage>
        <taxon>Eukaryota</taxon>
        <taxon>Metazoa</taxon>
        <taxon>Chordata</taxon>
        <taxon>Craniata</taxon>
        <taxon>Vertebrata</taxon>
        <taxon>Euteleostomi</taxon>
        <taxon>Mammalia</taxon>
        <taxon>Eutheria</taxon>
        <taxon>Laurasiatheria</taxon>
        <taxon>Artiodactyla</taxon>
        <taxon>Tylopoda</taxon>
        <taxon>Camelidae</taxon>
        <taxon>Camelus</taxon>
    </lineage>
</organism>
<name>A0A5N4E2J7_CAMDR</name>
<dbReference type="EMBL" id="JWIN03000006">
    <property type="protein sequence ID" value="KAB1277236.1"/>
    <property type="molecule type" value="Genomic_DNA"/>
</dbReference>
<protein>
    <submittedName>
        <fullName evidence="2">Uncharacterized protein</fullName>
    </submittedName>
</protein>
<dbReference type="AlphaFoldDB" id="A0A5N4E2J7"/>
<evidence type="ECO:0000313" key="3">
    <source>
        <dbReference type="Proteomes" id="UP000299084"/>
    </source>
</evidence>
<sequence>MCFHVYTRRGISGTEGASVWVEVQCPGGFQARHDPRLSSTTRTHHFHLLLPQSSVVQQRPSAMSKAASHPRRTSHENLTGSVRGTLLRGSAPGAPFTLSAAQGGLLGRSSEKRQATTFRKPHKDWTLNHPALPLLGCVASGNVLVRGQSQGPGPQKVPQTLQEIFKESRFDPQNPLSQNPDFRMLQPVLTQPATMQPCQHHDHLLTCVAPFIHRQRSKVGRSQPAGRERAARILGPAGVVGMLFPALGDWQGSSSRVGSPRGKTCTQKPGLQFSLPRSFGYMPVYWECPSHRNSHKEPPGAMGGMELALPTLDWGHSVWSQSCLECYCKVPFWAGVNLVQGCLRESPVQSDTGNVCVDGTGLVLLRRWGKNHPSNPRRLRRIHLWESAVFQVPLGEGVGGSEGRRGNTGEGFQLGWSTKNPRGKSEKVCWGATGRPQGQARKFGLWGGLVHAGCCNRIPYTGPRHQQVSGKSPPPGSHGGRGEEALWGLFYRDANPICEGSALMT</sequence>
<accession>A0A5N4E2J7</accession>
<evidence type="ECO:0000256" key="1">
    <source>
        <dbReference type="SAM" id="MobiDB-lite"/>
    </source>
</evidence>
<reference evidence="2 3" key="1">
    <citation type="journal article" date="2019" name="Mol. Ecol. Resour.">
        <title>Improving Illumina assemblies with Hi-C and long reads: an example with the North African dromedary.</title>
        <authorList>
            <person name="Elbers J.P."/>
            <person name="Rogers M.F."/>
            <person name="Perelman P.L."/>
            <person name="Proskuryakova A.A."/>
            <person name="Serdyukova N.A."/>
            <person name="Johnson W.E."/>
            <person name="Horin P."/>
            <person name="Corander J."/>
            <person name="Murphy D."/>
            <person name="Burger P.A."/>
        </authorList>
    </citation>
    <scope>NUCLEOTIDE SEQUENCE [LARGE SCALE GENOMIC DNA]</scope>
    <source>
        <strain evidence="2">Drom800</strain>
        <tissue evidence="2">Blood</tissue>
    </source>
</reference>
<feature type="region of interest" description="Disordered" evidence="1">
    <location>
        <begin position="462"/>
        <end position="481"/>
    </location>
</feature>
<feature type="region of interest" description="Disordered" evidence="1">
    <location>
        <begin position="57"/>
        <end position="77"/>
    </location>
</feature>
<dbReference type="Proteomes" id="UP000299084">
    <property type="component" value="Unassembled WGS sequence"/>
</dbReference>